<reference evidence="2" key="1">
    <citation type="submission" date="2022-07" db="EMBL/GenBank/DDBJ databases">
        <title>FELIX.</title>
        <authorList>
            <person name="Wan K.H."/>
            <person name="Park S."/>
            <person name="Lawrence Q."/>
            <person name="Eichenberger J.P."/>
            <person name="Booth B.W."/>
            <person name="Piaggio A.J."/>
            <person name="Chandler J.C."/>
            <person name="Franklin A.B."/>
            <person name="Celniker S.E."/>
        </authorList>
    </citation>
    <scope>NUCLEOTIDE SEQUENCE</scope>
    <source>
        <strain evidence="2">QA-1986 374</strain>
    </source>
</reference>
<sequence length="91" mass="10281">MKNIFISICTIMLFIPWTILILRTYDWALESPTAEMMILSYAAFMIFSGIFTIFAYLKIDKGALMKICLMINCLYAFVGTAAIFLTVSPSS</sequence>
<evidence type="ECO:0008006" key="4">
    <source>
        <dbReference type="Google" id="ProtNLM"/>
    </source>
</evidence>
<feature type="transmembrane region" description="Helical" evidence="1">
    <location>
        <begin position="69"/>
        <end position="87"/>
    </location>
</feature>
<keyword evidence="1" id="KW-0812">Transmembrane</keyword>
<dbReference type="RefSeq" id="WP_256706668.1">
    <property type="nucleotide sequence ID" value="NZ_CP101914.1"/>
</dbReference>
<dbReference type="Proteomes" id="UP001059773">
    <property type="component" value="Chromosome"/>
</dbReference>
<proteinExistence type="predicted"/>
<protein>
    <recommendedName>
        <fullName evidence="4">DUF2768 domain-containing protein</fullName>
    </recommendedName>
</protein>
<feature type="transmembrane region" description="Helical" evidence="1">
    <location>
        <begin position="5"/>
        <end position="25"/>
    </location>
</feature>
<gene>
    <name evidence="2" type="ORF">NP439_14340</name>
</gene>
<evidence type="ECO:0000256" key="1">
    <source>
        <dbReference type="SAM" id="Phobius"/>
    </source>
</evidence>
<dbReference type="EMBL" id="CP101914">
    <property type="protein sequence ID" value="UUI01238.1"/>
    <property type="molecule type" value="Genomic_DNA"/>
</dbReference>
<organism evidence="2 3">
    <name type="scientific">Oceanobacillus jeddahense</name>
    <dbReference type="NCBI Taxonomy" id="1462527"/>
    <lineage>
        <taxon>Bacteria</taxon>
        <taxon>Bacillati</taxon>
        <taxon>Bacillota</taxon>
        <taxon>Bacilli</taxon>
        <taxon>Bacillales</taxon>
        <taxon>Bacillaceae</taxon>
        <taxon>Oceanobacillus</taxon>
    </lineage>
</organism>
<keyword evidence="3" id="KW-1185">Reference proteome</keyword>
<keyword evidence="1" id="KW-0472">Membrane</keyword>
<evidence type="ECO:0000313" key="2">
    <source>
        <dbReference type="EMBL" id="UUI01238.1"/>
    </source>
</evidence>
<name>A0ABY5JPZ6_9BACI</name>
<feature type="transmembrane region" description="Helical" evidence="1">
    <location>
        <begin position="37"/>
        <end position="57"/>
    </location>
</feature>
<evidence type="ECO:0000313" key="3">
    <source>
        <dbReference type="Proteomes" id="UP001059773"/>
    </source>
</evidence>
<accession>A0ABY5JPZ6</accession>
<keyword evidence="1" id="KW-1133">Transmembrane helix</keyword>